<evidence type="ECO:0000256" key="1">
    <source>
        <dbReference type="SAM" id="Phobius"/>
    </source>
</evidence>
<reference evidence="2 3" key="1">
    <citation type="submission" date="2020-01" db="EMBL/GenBank/DDBJ databases">
        <title>Bacteria diversity of Porities sp.</title>
        <authorList>
            <person name="Wang G."/>
        </authorList>
    </citation>
    <scope>NUCLEOTIDE SEQUENCE [LARGE SCALE GENOMIC DNA]</scope>
    <source>
        <strain evidence="2 3">R33</strain>
    </source>
</reference>
<name>A0A6L9EDM4_9FLAO</name>
<feature type="transmembrane region" description="Helical" evidence="1">
    <location>
        <begin position="63"/>
        <end position="83"/>
    </location>
</feature>
<proteinExistence type="predicted"/>
<dbReference type="RefSeq" id="WP_161435760.1">
    <property type="nucleotide sequence ID" value="NZ_WXYO01000005.1"/>
</dbReference>
<gene>
    <name evidence="2" type="ORF">GTQ38_12005</name>
</gene>
<protein>
    <submittedName>
        <fullName evidence="2">DoxX family membrane protein</fullName>
    </submittedName>
</protein>
<sequence length="164" mass="18660">MTNTKGLWQIRHTVVLLRILIGWHFLYEGVIKVYNPDWTSFGYLATAQGPLKPFFLTLTQDPFLGIADSLNCIALIVVGLTLITGIFERIGAMVGVLLLAMYYLAHPSFPWLQQVNVEGSYWFVNKNLIELVACILLYQFPTGQYFGLSSIWKKKNKLTEKEAI</sequence>
<organism evidence="2 3">
    <name type="scientific">Poritiphilus flavus</name>
    <dbReference type="NCBI Taxonomy" id="2697053"/>
    <lineage>
        <taxon>Bacteria</taxon>
        <taxon>Pseudomonadati</taxon>
        <taxon>Bacteroidota</taxon>
        <taxon>Flavobacteriia</taxon>
        <taxon>Flavobacteriales</taxon>
        <taxon>Flavobacteriaceae</taxon>
        <taxon>Poritiphilus</taxon>
    </lineage>
</organism>
<accession>A0A6L9EDM4</accession>
<feature type="transmembrane region" description="Helical" evidence="1">
    <location>
        <begin position="129"/>
        <end position="148"/>
    </location>
</feature>
<keyword evidence="1" id="KW-1133">Transmembrane helix</keyword>
<feature type="transmembrane region" description="Helical" evidence="1">
    <location>
        <begin position="15"/>
        <end position="34"/>
    </location>
</feature>
<keyword evidence="1" id="KW-0472">Membrane</keyword>
<keyword evidence="3" id="KW-1185">Reference proteome</keyword>
<evidence type="ECO:0000313" key="2">
    <source>
        <dbReference type="EMBL" id="NAS12732.1"/>
    </source>
</evidence>
<dbReference type="EMBL" id="WXYO01000005">
    <property type="protein sequence ID" value="NAS12732.1"/>
    <property type="molecule type" value="Genomic_DNA"/>
</dbReference>
<dbReference type="Proteomes" id="UP000475249">
    <property type="component" value="Unassembled WGS sequence"/>
</dbReference>
<dbReference type="AlphaFoldDB" id="A0A6L9EDM4"/>
<keyword evidence="1" id="KW-0812">Transmembrane</keyword>
<evidence type="ECO:0000313" key="3">
    <source>
        <dbReference type="Proteomes" id="UP000475249"/>
    </source>
</evidence>
<comment type="caution">
    <text evidence="2">The sequence shown here is derived from an EMBL/GenBank/DDBJ whole genome shotgun (WGS) entry which is preliminary data.</text>
</comment>
<feature type="transmembrane region" description="Helical" evidence="1">
    <location>
        <begin position="90"/>
        <end position="109"/>
    </location>
</feature>
<dbReference type="GO" id="GO:0016020">
    <property type="term" value="C:membrane"/>
    <property type="evidence" value="ECO:0007669"/>
    <property type="project" value="UniProtKB-SubCell"/>
</dbReference>